<dbReference type="InterPro" id="IPR004088">
    <property type="entry name" value="KH_dom_type_1"/>
</dbReference>
<proteinExistence type="predicted"/>
<dbReference type="SUPFAM" id="SSF54791">
    <property type="entry name" value="Eukaryotic type KH-domain (KH-domain type I)"/>
    <property type="match status" value="1"/>
</dbReference>
<feature type="region of interest" description="Disordered" evidence="2">
    <location>
        <begin position="482"/>
        <end position="505"/>
    </location>
</feature>
<comment type="caution">
    <text evidence="4">The sequence shown here is derived from an EMBL/GenBank/DDBJ whole genome shotgun (WGS) entry which is preliminary data.</text>
</comment>
<dbReference type="EMBL" id="BSDZ01000094">
    <property type="protein sequence ID" value="GLI70549.1"/>
    <property type="molecule type" value="Genomic_DNA"/>
</dbReference>
<evidence type="ECO:0000256" key="1">
    <source>
        <dbReference type="PROSITE-ProRule" id="PRU00117"/>
    </source>
</evidence>
<name>A0ABQ5SMB9_9CHLO</name>
<reference evidence="4 5" key="1">
    <citation type="journal article" date="2023" name="IScience">
        <title>Expanded male sex-determining region conserved during the evolution of homothallism in the green alga Volvox.</title>
        <authorList>
            <person name="Yamamoto K."/>
            <person name="Matsuzaki R."/>
            <person name="Mahakham W."/>
            <person name="Heman W."/>
            <person name="Sekimoto H."/>
            <person name="Kawachi M."/>
            <person name="Minakuchi Y."/>
            <person name="Toyoda A."/>
            <person name="Nozaki H."/>
        </authorList>
    </citation>
    <scope>NUCLEOTIDE SEQUENCE [LARGE SCALE GENOMIC DNA]</scope>
    <source>
        <strain evidence="4 5">NIES-4468</strain>
    </source>
</reference>
<sequence>MAYQVVVSLEGILSAGAVIGKKGRNARWIKERSGGARLKVSEDSVLITAQSASIAAAAARLLRAQIAANRRLASPAHPMRTDVVLGDWTFGCLNPLFRFCRAGDDAAKATGRQEQLFLMSPCSESDSSSDSDLEERGLLRRFMGFSLQATASASISSSSRRNGPVGAQEVRARRGITCFHDSGLDTRVKLMDALEDAARKARANAPSFDVLKVRFNLGKQYFCNLDGLEQRHGLRLKNLKDLQSDASRPQMVFSNFVPSSAVPRITSWLTGFLGFSLVNIKTTATLHVIDDALNVKYAVALTLNETGNRSRLVILRKVKSASTKCHTVVLLSGPEGLDLRIKLLGQRRELQDPKATAVAAQIVQICNSMGYSAATGHGRGGAAAKGLLPPHTTLDTSRKKTKRVYMGTYYPHNNNTGIASHARTCSHACKRRGKLPNLPSLMKLSVVTLEDTATGETHTEITGTIPELNFWLEQLMLRDPGGGNCAADSNSSSGNGSGGDGDSVSGDDVWCVGPVEGLGKFLAALNSGILQGAAREQQFAFTGSNATMGGVSPWYPGEV</sequence>
<dbReference type="PROSITE" id="PS50084">
    <property type="entry name" value="KH_TYPE_1"/>
    <property type="match status" value="1"/>
</dbReference>
<dbReference type="InterPro" id="IPR004087">
    <property type="entry name" value="KH_dom"/>
</dbReference>
<evidence type="ECO:0000313" key="5">
    <source>
        <dbReference type="Proteomes" id="UP001165090"/>
    </source>
</evidence>
<protein>
    <recommendedName>
        <fullName evidence="3">K Homology domain-containing protein</fullName>
    </recommendedName>
</protein>
<dbReference type="SMART" id="SM00322">
    <property type="entry name" value="KH"/>
    <property type="match status" value="1"/>
</dbReference>
<dbReference type="Proteomes" id="UP001165090">
    <property type="component" value="Unassembled WGS sequence"/>
</dbReference>
<accession>A0ABQ5SMB9</accession>
<dbReference type="InterPro" id="IPR036612">
    <property type="entry name" value="KH_dom_type_1_sf"/>
</dbReference>
<dbReference type="Pfam" id="PF00013">
    <property type="entry name" value="KH_1"/>
    <property type="match status" value="1"/>
</dbReference>
<evidence type="ECO:0000259" key="3">
    <source>
        <dbReference type="SMART" id="SM00322"/>
    </source>
</evidence>
<feature type="domain" description="K Homology" evidence="3">
    <location>
        <begin position="1"/>
        <end position="67"/>
    </location>
</feature>
<feature type="compositionally biased region" description="Low complexity" evidence="2">
    <location>
        <begin position="485"/>
        <end position="494"/>
    </location>
</feature>
<gene>
    <name evidence="4" type="ORF">VaNZ11_015468</name>
</gene>
<keyword evidence="5" id="KW-1185">Reference proteome</keyword>
<keyword evidence="1" id="KW-0694">RNA-binding</keyword>
<evidence type="ECO:0000313" key="4">
    <source>
        <dbReference type="EMBL" id="GLI70549.1"/>
    </source>
</evidence>
<evidence type="ECO:0000256" key="2">
    <source>
        <dbReference type="SAM" id="MobiDB-lite"/>
    </source>
</evidence>
<organism evidence="4 5">
    <name type="scientific">Volvox africanus</name>
    <dbReference type="NCBI Taxonomy" id="51714"/>
    <lineage>
        <taxon>Eukaryota</taxon>
        <taxon>Viridiplantae</taxon>
        <taxon>Chlorophyta</taxon>
        <taxon>core chlorophytes</taxon>
        <taxon>Chlorophyceae</taxon>
        <taxon>CS clade</taxon>
        <taxon>Chlamydomonadales</taxon>
        <taxon>Volvocaceae</taxon>
        <taxon>Volvox</taxon>
    </lineage>
</organism>